<dbReference type="AlphaFoldDB" id="E1WYL3"/>
<dbReference type="Proteomes" id="UP000008963">
    <property type="component" value="Chromosome"/>
</dbReference>
<sequence>MKKIYLAITLLILSTSISAKTQALSVRSYLDTEFDAMFELKVLEYPKIILDCQSFFHQLVVYRNNSQSGEKTTFHLDFSQCYEAHEFLSQSQIERKPICLKLDFDYGEIGLSNEPQEYCK</sequence>
<dbReference type="HOGENOM" id="CLU_2046387_0_0_7"/>
<dbReference type="KEGG" id="bmx:BMS_2881"/>
<feature type="chain" id="PRO_5003154201" evidence="1">
    <location>
        <begin position="20"/>
        <end position="120"/>
    </location>
</feature>
<dbReference type="EMBL" id="FQ312005">
    <property type="protein sequence ID" value="CBW27653.1"/>
    <property type="molecule type" value="Genomic_DNA"/>
</dbReference>
<evidence type="ECO:0000256" key="1">
    <source>
        <dbReference type="SAM" id="SignalP"/>
    </source>
</evidence>
<dbReference type="STRING" id="862908.BMS_2881"/>
<dbReference type="RefSeq" id="WP_014245427.1">
    <property type="nucleotide sequence ID" value="NC_016620.1"/>
</dbReference>
<protein>
    <submittedName>
        <fullName evidence="2">Exported protein</fullName>
    </submittedName>
</protein>
<proteinExistence type="predicted"/>
<name>E1WYL3_HALMS</name>
<keyword evidence="1" id="KW-0732">Signal</keyword>
<reference evidence="3" key="1">
    <citation type="journal article" date="2013" name="ISME J.">
        <title>A small predatory core genome in the divergent marine Bacteriovorax marinus SJ and the terrestrial Bdellovibrio bacteriovorus.</title>
        <authorList>
            <person name="Crossman L.C."/>
            <person name="Chen H."/>
            <person name="Cerdeno-Tarraga A.M."/>
            <person name="Brooks K."/>
            <person name="Quail M.A."/>
            <person name="Pineiro S.A."/>
            <person name="Hobley L."/>
            <person name="Sockett R.E."/>
            <person name="Bentley S.D."/>
            <person name="Parkhill J."/>
            <person name="Williams H.N."/>
            <person name="Stine O.C."/>
        </authorList>
    </citation>
    <scope>NUCLEOTIDE SEQUENCE [LARGE SCALE GENOMIC DNA]</scope>
    <source>
        <strain evidence="3">ATCC BAA-682 / DSM 15412 / SJ</strain>
    </source>
</reference>
<feature type="signal peptide" evidence="1">
    <location>
        <begin position="1"/>
        <end position="19"/>
    </location>
</feature>
<dbReference type="PATRIC" id="fig|862908.3.peg.2755"/>
<evidence type="ECO:0000313" key="3">
    <source>
        <dbReference type="Proteomes" id="UP000008963"/>
    </source>
</evidence>
<accession>E1WYL3</accession>
<dbReference type="OrthoDB" id="5295604at2"/>
<gene>
    <name evidence="2" type="ordered locus">BMS_2881</name>
</gene>
<keyword evidence="3" id="KW-1185">Reference proteome</keyword>
<evidence type="ECO:0000313" key="2">
    <source>
        <dbReference type="EMBL" id="CBW27653.1"/>
    </source>
</evidence>
<organism evidence="2 3">
    <name type="scientific">Halobacteriovorax marinus (strain ATCC BAA-682 / DSM 15412 / SJ)</name>
    <name type="common">Bacteriovorax marinus</name>
    <dbReference type="NCBI Taxonomy" id="862908"/>
    <lineage>
        <taxon>Bacteria</taxon>
        <taxon>Pseudomonadati</taxon>
        <taxon>Bdellovibrionota</taxon>
        <taxon>Bacteriovoracia</taxon>
        <taxon>Bacteriovoracales</taxon>
        <taxon>Halobacteriovoraceae</taxon>
        <taxon>Halobacteriovorax</taxon>
    </lineage>
</organism>